<dbReference type="Proteomes" id="UP000234681">
    <property type="component" value="Chromosome 5"/>
</dbReference>
<evidence type="ECO:0000313" key="3">
    <source>
        <dbReference type="Proteomes" id="UP000234681"/>
    </source>
</evidence>
<proteinExistence type="predicted"/>
<dbReference type="AlphaFoldDB" id="A6ITB1"/>
<reference evidence="3" key="1">
    <citation type="submission" date="2005-09" db="EMBL/GenBank/DDBJ databases">
        <authorList>
            <person name="Mural R.J."/>
            <person name="Li P.W."/>
            <person name="Adams M.D."/>
            <person name="Amanatides P.G."/>
            <person name="Baden-Tillson H."/>
            <person name="Barnstead M."/>
            <person name="Chin S.H."/>
            <person name="Dew I."/>
            <person name="Evans C.A."/>
            <person name="Ferriera S."/>
            <person name="Flanigan M."/>
            <person name="Fosler C."/>
            <person name="Glodek A."/>
            <person name="Gu Z."/>
            <person name="Holt R.A."/>
            <person name="Jennings D."/>
            <person name="Kraft C.L."/>
            <person name="Lu F."/>
            <person name="Nguyen T."/>
            <person name="Nusskern D.R."/>
            <person name="Pfannkoch C.M."/>
            <person name="Sitter C."/>
            <person name="Sutton G.G."/>
            <person name="Venter J.C."/>
            <person name="Wang Z."/>
            <person name="Woodage T."/>
            <person name="Zheng X.H."/>
            <person name="Zhong F."/>
        </authorList>
    </citation>
    <scope>NUCLEOTIDE SEQUENCE [LARGE SCALE GENOMIC DNA]</scope>
    <source>
        <strain>BN</strain>
        <strain evidence="3">Sprague-Dawley</strain>
    </source>
</reference>
<protein>
    <submittedName>
        <fullName evidence="2">RCG31111</fullName>
    </submittedName>
</protein>
<evidence type="ECO:0000313" key="2">
    <source>
        <dbReference type="EMBL" id="EDL80812.1"/>
    </source>
</evidence>
<sequence>MLSTTKLRLCLQASMSLEWPELVLEVKKSREHGCRGHSEHTCDQPQHVGGRGAGALVQTQP</sequence>
<name>A6ITB1_RAT</name>
<feature type="region of interest" description="Disordered" evidence="1">
    <location>
        <begin position="34"/>
        <end position="61"/>
    </location>
</feature>
<organism evidence="2 3">
    <name type="scientific">Rattus norvegicus</name>
    <name type="common">Rat</name>
    <dbReference type="NCBI Taxonomy" id="10116"/>
    <lineage>
        <taxon>Eukaryota</taxon>
        <taxon>Metazoa</taxon>
        <taxon>Chordata</taxon>
        <taxon>Craniata</taxon>
        <taxon>Vertebrata</taxon>
        <taxon>Euteleostomi</taxon>
        <taxon>Mammalia</taxon>
        <taxon>Eutheria</taxon>
        <taxon>Euarchontoglires</taxon>
        <taxon>Glires</taxon>
        <taxon>Rodentia</taxon>
        <taxon>Myomorpha</taxon>
        <taxon>Muroidea</taxon>
        <taxon>Muridae</taxon>
        <taxon>Murinae</taxon>
        <taxon>Rattus</taxon>
    </lineage>
</organism>
<gene>
    <name evidence="2" type="ORF">rCG_31111</name>
</gene>
<accession>A6ITB1</accession>
<evidence type="ECO:0000256" key="1">
    <source>
        <dbReference type="SAM" id="MobiDB-lite"/>
    </source>
</evidence>
<dbReference type="EMBL" id="CH473968">
    <property type="protein sequence ID" value="EDL80812.1"/>
    <property type="molecule type" value="Genomic_DNA"/>
</dbReference>